<reference evidence="6" key="1">
    <citation type="submission" date="2024-06" db="EMBL/GenBank/DDBJ databases">
        <title>Draft Genome Sequences of Epichloe bromicola Strains Isolated from Elymus ciliaris.</title>
        <authorList>
            <consortium name="Epichloe bromicola genome sequencing consortium"/>
            <person name="Miura A."/>
            <person name="Imano S."/>
            <person name="Ashida A."/>
            <person name="Sato I."/>
            <person name="Chiba S."/>
            <person name="Tanaka A."/>
            <person name="Camagna M."/>
            <person name="Takemoto D."/>
        </authorList>
    </citation>
    <scope>NUCLEOTIDE SEQUENCE [LARGE SCALE GENOMIC DNA]</scope>
    <source>
        <strain evidence="6">DP</strain>
    </source>
</reference>
<feature type="compositionally biased region" description="Low complexity" evidence="2">
    <location>
        <begin position="467"/>
        <end position="517"/>
    </location>
</feature>
<proteinExistence type="inferred from homology"/>
<evidence type="ECO:0000313" key="5">
    <source>
        <dbReference type="EMBL" id="GAB0134246.1"/>
    </source>
</evidence>
<gene>
    <name evidence="5" type="primary">g2626</name>
    <name evidence="5" type="ORF">EsDP_00002626</name>
</gene>
<dbReference type="InterPro" id="IPR034164">
    <property type="entry name" value="Pepsin-like_dom"/>
</dbReference>
<dbReference type="SUPFAM" id="SSF50630">
    <property type="entry name" value="Acid proteases"/>
    <property type="match status" value="1"/>
</dbReference>
<feature type="compositionally biased region" description="Low complexity" evidence="2">
    <location>
        <begin position="526"/>
        <end position="539"/>
    </location>
</feature>
<name>A0ABQ0CLE3_9HYPO</name>
<organism evidence="5 6">
    <name type="scientific">Epichloe bromicola</name>
    <dbReference type="NCBI Taxonomy" id="79588"/>
    <lineage>
        <taxon>Eukaryota</taxon>
        <taxon>Fungi</taxon>
        <taxon>Dikarya</taxon>
        <taxon>Ascomycota</taxon>
        <taxon>Pezizomycotina</taxon>
        <taxon>Sordariomycetes</taxon>
        <taxon>Hypocreomycetidae</taxon>
        <taxon>Hypocreales</taxon>
        <taxon>Clavicipitaceae</taxon>
        <taxon>Epichloe</taxon>
    </lineage>
</organism>
<keyword evidence="3" id="KW-0732">Signal</keyword>
<dbReference type="Gene3D" id="2.40.70.10">
    <property type="entry name" value="Acid Proteases"/>
    <property type="match status" value="2"/>
</dbReference>
<evidence type="ECO:0000259" key="4">
    <source>
        <dbReference type="PROSITE" id="PS51767"/>
    </source>
</evidence>
<accession>A0ABQ0CLE3</accession>
<dbReference type="Proteomes" id="UP001562357">
    <property type="component" value="Unassembled WGS sequence"/>
</dbReference>
<dbReference type="PANTHER" id="PTHR47966:SF75">
    <property type="entry name" value="ENDOPEPTIDASE (CTSD), PUTATIVE (AFU_ORTHOLOGUE AFUA_4G07040)-RELATED"/>
    <property type="match status" value="1"/>
</dbReference>
<dbReference type="CDD" id="cd05471">
    <property type="entry name" value="pepsin_like"/>
    <property type="match status" value="1"/>
</dbReference>
<protein>
    <recommendedName>
        <fullName evidence="4">Peptidase A1 domain-containing protein</fullName>
    </recommendedName>
</protein>
<keyword evidence="6" id="KW-1185">Reference proteome</keyword>
<dbReference type="InterPro" id="IPR001461">
    <property type="entry name" value="Aspartic_peptidase_A1"/>
</dbReference>
<dbReference type="InterPro" id="IPR021109">
    <property type="entry name" value="Peptidase_aspartic_dom_sf"/>
</dbReference>
<evidence type="ECO:0000256" key="3">
    <source>
        <dbReference type="SAM" id="SignalP"/>
    </source>
</evidence>
<evidence type="ECO:0000256" key="2">
    <source>
        <dbReference type="SAM" id="MobiDB-lite"/>
    </source>
</evidence>
<dbReference type="PANTHER" id="PTHR47966">
    <property type="entry name" value="BETA-SITE APP-CLEAVING ENZYME, ISOFORM A-RELATED"/>
    <property type="match status" value="1"/>
</dbReference>
<comment type="similarity">
    <text evidence="1">Belongs to the peptidase A1 family.</text>
</comment>
<comment type="caution">
    <text evidence="5">The sequence shown here is derived from an EMBL/GenBank/DDBJ whole genome shotgun (WGS) entry which is preliminary data.</text>
</comment>
<dbReference type="Pfam" id="PF00026">
    <property type="entry name" value="Asp"/>
    <property type="match status" value="1"/>
</dbReference>
<feature type="region of interest" description="Disordered" evidence="2">
    <location>
        <begin position="467"/>
        <end position="551"/>
    </location>
</feature>
<evidence type="ECO:0000256" key="1">
    <source>
        <dbReference type="ARBA" id="ARBA00007447"/>
    </source>
</evidence>
<dbReference type="PRINTS" id="PR00792">
    <property type="entry name" value="PEPSIN"/>
</dbReference>
<dbReference type="InterPro" id="IPR033121">
    <property type="entry name" value="PEPTIDASE_A1"/>
</dbReference>
<dbReference type="PROSITE" id="PS51767">
    <property type="entry name" value="PEPTIDASE_A1"/>
    <property type="match status" value="1"/>
</dbReference>
<feature type="domain" description="Peptidase A1" evidence="4">
    <location>
        <begin position="162"/>
        <end position="465"/>
    </location>
</feature>
<feature type="signal peptide" evidence="3">
    <location>
        <begin position="1"/>
        <end position="18"/>
    </location>
</feature>
<evidence type="ECO:0000313" key="6">
    <source>
        <dbReference type="Proteomes" id="UP001562357"/>
    </source>
</evidence>
<sequence length="574" mass="60210">MIPAVVLQLVLWTYSASAFYPYTPVWLKEKEELTLLVEAKRDAVTNSAKAGVAFAIEQRAFQVNNPRFGSSTSIFSPTSIRMDGKFPLANCQSQNDDSPAQRASKQAAWLKSKFSHAHGGGSADVDVSIGRRSGNSYKIQDATKPTHPMAAGIYQDGTDYSYFVKAQLGSSNKELFLLIDTGAGSSWVMGSTCTDKPCTMHNTFGSSDSDTLVDNQKSFSISYGSGTVQGSLVSDTINVAGISVKYTFGLASKTSNDFARFAFDGILGMSMKQGASDNFPKALVDGKKLERNIYGIALNRAADGTNNGEIRFGATNPEKYTGDISYTSVGSEGDDWSIQIDDMAYDGKRAGSGGVLAYIDTGTSFVFGPSDKVKKLHAIIPGSASGDGLTYTVPCDSKDDLTFTFSGVDYKLSSGDWISPKNSEGKCTSNIYGHEVVQGAWLLGNTFLKNVYTVFDRDQGRIGFAAAAGSQGSTTSSVPSGDGPTTKTAVGPTTGTATTLTTEVTSESGSSTQSKGLPLGLGGHESGATSATESGSAAAKPTESSDSAAADVRPSPYAKMVVVISSMATLALTV</sequence>
<feature type="chain" id="PRO_5046577452" description="Peptidase A1 domain-containing protein" evidence="3">
    <location>
        <begin position="19"/>
        <end position="574"/>
    </location>
</feature>
<dbReference type="EMBL" id="BAAFGZ010000073">
    <property type="protein sequence ID" value="GAB0134246.1"/>
    <property type="molecule type" value="Genomic_DNA"/>
</dbReference>